<evidence type="ECO:0000256" key="1">
    <source>
        <dbReference type="ARBA" id="ARBA00005206"/>
    </source>
</evidence>
<sequence length="371" mass="39288">MIIGIPKEIKNNENRVGLTPAGVHALVENGHTVRVEAGAGMGSYFTDEDYKEAGAEIVSVEQAWDTDMVIKVKEPLSAEFGYFKEGLILFTYLHLAPEVELTKALLEKKVVGIAYETVQLPTGGLPLLSPMSEVAGRMATQIGAQFLQKTNGGKGILLAGVPGVEKGKVTIIGGGQAGTNAAKMAVGLGADVTILDLSPVRLQQLDDLFGSQVQTLMSTPLNIAESVKNSDLVIGAVLIPGAKAPKLVTEEMIKTMSPGSVVIDIAIDQGGIFETSDRITTHDDPTFIKHDVVHYSVANMPGAVPRTSTMALSNATIPYALQIANKGYKQAALDNEAILKGFNTLDGNVTFKAVADDQGLEYVDAKSLLEK</sequence>
<dbReference type="Gene3D" id="3.40.50.720">
    <property type="entry name" value="NAD(P)-binding Rossmann-like Domain"/>
    <property type="match status" value="2"/>
</dbReference>
<keyword evidence="5 7" id="KW-0520">NAD</keyword>
<dbReference type="CDD" id="cd05305">
    <property type="entry name" value="L-AlaDH"/>
    <property type="match status" value="1"/>
</dbReference>
<dbReference type="PANTHER" id="PTHR42795">
    <property type="entry name" value="ALANINE DEHYDROGENASE"/>
    <property type="match status" value="1"/>
</dbReference>
<dbReference type="SMART" id="SM01003">
    <property type="entry name" value="AlaDh_PNT_N"/>
    <property type="match status" value="1"/>
</dbReference>
<accession>A0A2G5NP05</accession>
<comment type="similarity">
    <text evidence="2 7">Belongs to the AlaDH/PNT family.</text>
</comment>
<evidence type="ECO:0000256" key="3">
    <source>
        <dbReference type="ARBA" id="ARBA00012897"/>
    </source>
</evidence>
<dbReference type="InterPro" id="IPR008142">
    <property type="entry name" value="AlaDH/PNT_CS1"/>
</dbReference>
<dbReference type="SMART" id="SM01002">
    <property type="entry name" value="AlaDh_PNT_C"/>
    <property type="match status" value="1"/>
</dbReference>
<dbReference type="FunFam" id="3.40.50.720:FF:000049">
    <property type="entry name" value="Alanine dehydrogenase"/>
    <property type="match status" value="1"/>
</dbReference>
<dbReference type="Pfam" id="PF05222">
    <property type="entry name" value="AlaDh_PNT_N"/>
    <property type="match status" value="1"/>
</dbReference>
<dbReference type="PROSITE" id="PS00836">
    <property type="entry name" value="ALADH_PNT_1"/>
    <property type="match status" value="1"/>
</dbReference>
<comment type="catalytic activity">
    <reaction evidence="6 7">
        <text>L-alanine + NAD(+) + H2O = pyruvate + NH4(+) + NADH + H(+)</text>
        <dbReference type="Rhea" id="RHEA:18405"/>
        <dbReference type="ChEBI" id="CHEBI:15361"/>
        <dbReference type="ChEBI" id="CHEBI:15377"/>
        <dbReference type="ChEBI" id="CHEBI:15378"/>
        <dbReference type="ChEBI" id="CHEBI:28938"/>
        <dbReference type="ChEBI" id="CHEBI:57540"/>
        <dbReference type="ChEBI" id="CHEBI:57945"/>
        <dbReference type="ChEBI" id="CHEBI:57972"/>
        <dbReference type="EC" id="1.4.1.1"/>
    </reaction>
</comment>
<dbReference type="Pfam" id="PF01262">
    <property type="entry name" value="AlaDh_PNT_C"/>
    <property type="match status" value="1"/>
</dbReference>
<dbReference type="UniPathway" id="UPA00527">
    <property type="reaction ID" value="UER00585"/>
</dbReference>
<dbReference type="SUPFAM" id="SSF52283">
    <property type="entry name" value="Formate/glycerate dehydrogenase catalytic domain-like"/>
    <property type="match status" value="1"/>
</dbReference>
<evidence type="ECO:0000313" key="8">
    <source>
        <dbReference type="EMBL" id="RAI82223.1"/>
    </source>
</evidence>
<dbReference type="EMBL" id="MJBI02000001">
    <property type="protein sequence ID" value="RAI82223.1"/>
    <property type="molecule type" value="Genomic_DNA"/>
</dbReference>
<comment type="pathway">
    <text evidence="1 7">Amino-acid degradation; L-alanine degradation via dehydrogenase pathway; NH(3) and pyruvate from L-alanine: step 1/1.</text>
</comment>
<dbReference type="RefSeq" id="WP_099579899.1">
    <property type="nucleotide sequence ID" value="NZ_MJBI02000001.1"/>
</dbReference>
<dbReference type="InterPro" id="IPR008141">
    <property type="entry name" value="Ala_DH"/>
</dbReference>
<reference evidence="8 9" key="1">
    <citation type="journal article" date="2018" name="Front. Microbiol.">
        <title>Description and Comparative Genomics of Macrococcus caseolyticus subsp. hominis subsp. nov., Macrococcus goetzii sp. nov., Macrococcus epidermidis sp. nov., and Macrococcus bohemicus sp. nov., Novel Macrococci From Human Clinical Material With Virulence Potential and Suspected Uptake of Foreign DNA by Natural Transformation.</title>
        <authorList>
            <person name="Maslanova I."/>
            <person name="Wertheimer Z."/>
            <person name="Sedlacek I."/>
            <person name="Svec P."/>
            <person name="Indrakova A."/>
            <person name="Kovarovic V."/>
            <person name="Schumann P."/>
            <person name="Sproer C."/>
            <person name="Kralova S."/>
            <person name="Sedo O."/>
            <person name="Kristofova L."/>
            <person name="Vrbovska V."/>
            <person name="Fuzik T."/>
            <person name="Petras P."/>
            <person name="Zdrahal Z."/>
            <person name="Ruzickova V."/>
            <person name="Doskar J."/>
            <person name="Pantucek R."/>
        </authorList>
    </citation>
    <scope>NUCLEOTIDE SEQUENCE [LARGE SCALE GENOMIC DNA]</scope>
    <source>
        <strain evidence="8 9">CCM 4927</strain>
    </source>
</reference>
<dbReference type="InterPro" id="IPR036291">
    <property type="entry name" value="NAD(P)-bd_dom_sf"/>
</dbReference>
<dbReference type="InterPro" id="IPR007886">
    <property type="entry name" value="AlaDH/PNT_N"/>
</dbReference>
<dbReference type="OrthoDB" id="9804592at2"/>
<organism evidence="8 9">
    <name type="scientific">Macrococcoides goetzii</name>
    <dbReference type="NCBI Taxonomy" id="1891097"/>
    <lineage>
        <taxon>Bacteria</taxon>
        <taxon>Bacillati</taxon>
        <taxon>Bacillota</taxon>
        <taxon>Bacilli</taxon>
        <taxon>Bacillales</taxon>
        <taxon>Staphylococcaceae</taxon>
        <taxon>Macrococcoides</taxon>
    </lineage>
</organism>
<gene>
    <name evidence="8" type="primary">ald</name>
    <name evidence="8" type="ORF">BFS35_000640</name>
</gene>
<dbReference type="NCBIfam" id="TIGR00518">
    <property type="entry name" value="alaDH"/>
    <property type="match status" value="1"/>
</dbReference>
<dbReference type="SUPFAM" id="SSF51735">
    <property type="entry name" value="NAD(P)-binding Rossmann-fold domains"/>
    <property type="match status" value="1"/>
</dbReference>
<dbReference type="GO" id="GO:0042853">
    <property type="term" value="P:L-alanine catabolic process"/>
    <property type="evidence" value="ECO:0007669"/>
    <property type="project" value="UniProtKB-UniPathway"/>
</dbReference>
<dbReference type="PANTHER" id="PTHR42795:SF1">
    <property type="entry name" value="ALANINE DEHYDROGENASE"/>
    <property type="match status" value="1"/>
</dbReference>
<name>A0A2G5NP05_9STAP</name>
<dbReference type="InterPro" id="IPR007698">
    <property type="entry name" value="AlaDH/PNT_NAD(H)-bd"/>
</dbReference>
<dbReference type="EC" id="1.4.1.1" evidence="3 7"/>
<protein>
    <recommendedName>
        <fullName evidence="3 7">Alanine dehydrogenase</fullName>
        <ecNumber evidence="3 7">1.4.1.1</ecNumber>
    </recommendedName>
</protein>
<evidence type="ECO:0000256" key="7">
    <source>
        <dbReference type="PIRNR" id="PIRNR000183"/>
    </source>
</evidence>
<keyword evidence="4 7" id="KW-0560">Oxidoreductase</keyword>
<comment type="caution">
    <text evidence="8">The sequence shown here is derived from an EMBL/GenBank/DDBJ whole genome shotgun (WGS) entry which is preliminary data.</text>
</comment>
<dbReference type="Proteomes" id="UP000229523">
    <property type="component" value="Unassembled WGS sequence"/>
</dbReference>
<dbReference type="InterPro" id="IPR008143">
    <property type="entry name" value="Ala_DH/PNT_CS2"/>
</dbReference>
<evidence type="ECO:0000256" key="6">
    <source>
        <dbReference type="ARBA" id="ARBA00049277"/>
    </source>
</evidence>
<evidence type="ECO:0000256" key="4">
    <source>
        <dbReference type="ARBA" id="ARBA00023002"/>
    </source>
</evidence>
<keyword evidence="9" id="KW-1185">Reference proteome</keyword>
<evidence type="ECO:0000256" key="5">
    <source>
        <dbReference type="ARBA" id="ARBA00023027"/>
    </source>
</evidence>
<evidence type="ECO:0000256" key="2">
    <source>
        <dbReference type="ARBA" id="ARBA00005689"/>
    </source>
</evidence>
<dbReference type="PIRSF" id="PIRSF000183">
    <property type="entry name" value="Alanine_dh"/>
    <property type="match status" value="1"/>
</dbReference>
<dbReference type="GO" id="GO:0000286">
    <property type="term" value="F:alanine dehydrogenase activity"/>
    <property type="evidence" value="ECO:0007669"/>
    <property type="project" value="UniProtKB-UniRule"/>
</dbReference>
<evidence type="ECO:0000313" key="9">
    <source>
        <dbReference type="Proteomes" id="UP000229523"/>
    </source>
</evidence>
<proteinExistence type="inferred from homology"/>
<comment type="function">
    <text evidence="7">May play a role in cell wall synthesis as L-alanine is an important constituent of the peptidoglycan layer.</text>
</comment>
<dbReference type="PROSITE" id="PS00837">
    <property type="entry name" value="ALADH_PNT_2"/>
    <property type="match status" value="1"/>
</dbReference>
<dbReference type="GO" id="GO:0005886">
    <property type="term" value="C:plasma membrane"/>
    <property type="evidence" value="ECO:0007669"/>
    <property type="project" value="TreeGrafter"/>
</dbReference>
<dbReference type="AlphaFoldDB" id="A0A2G5NP05"/>